<reference evidence="3" key="1">
    <citation type="submission" date="2019-04" db="EMBL/GenBank/DDBJ databases">
        <title>Complete genome sequence of Sphingomonas sp. W1-2-3.</title>
        <authorList>
            <person name="Im W.T."/>
        </authorList>
    </citation>
    <scope>NUCLEOTIDE SEQUENCE [LARGE SCALE GENOMIC DNA]</scope>
    <source>
        <strain evidence="3">W1-2-3</strain>
    </source>
</reference>
<gene>
    <name evidence="2" type="ORF">E6W36_09845</name>
</gene>
<feature type="transmembrane region" description="Helical" evidence="1">
    <location>
        <begin position="48"/>
        <end position="65"/>
    </location>
</feature>
<keyword evidence="3" id="KW-1185">Reference proteome</keyword>
<keyword evidence="1" id="KW-1133">Transmembrane helix</keyword>
<dbReference type="EMBL" id="CP039704">
    <property type="protein sequence ID" value="QCI79721.1"/>
    <property type="molecule type" value="Genomic_DNA"/>
</dbReference>
<evidence type="ECO:0000256" key="1">
    <source>
        <dbReference type="SAM" id="Phobius"/>
    </source>
</evidence>
<dbReference type="Proteomes" id="UP000298714">
    <property type="component" value="Chromosome"/>
</dbReference>
<proteinExistence type="predicted"/>
<evidence type="ECO:0000313" key="2">
    <source>
        <dbReference type="EMBL" id="QCI79721.1"/>
    </source>
</evidence>
<dbReference type="Pfam" id="PF03203">
    <property type="entry name" value="MerC"/>
    <property type="match status" value="1"/>
</dbReference>
<dbReference type="AlphaFoldDB" id="A0A4D7C3S0"/>
<dbReference type="KEGG" id="hgn:E6W36_09845"/>
<keyword evidence="1" id="KW-0812">Transmembrane</keyword>
<dbReference type="GO" id="GO:0016020">
    <property type="term" value="C:membrane"/>
    <property type="evidence" value="ECO:0007669"/>
    <property type="project" value="InterPro"/>
</dbReference>
<keyword evidence="1" id="KW-0472">Membrane</keyword>
<dbReference type="RefSeq" id="WP_222872541.1">
    <property type="nucleotide sequence ID" value="NZ_CP039704.1"/>
</dbReference>
<feature type="transmembrane region" description="Helical" evidence="1">
    <location>
        <begin position="77"/>
        <end position="96"/>
    </location>
</feature>
<evidence type="ECO:0000313" key="3">
    <source>
        <dbReference type="Proteomes" id="UP000298714"/>
    </source>
</evidence>
<name>A0A4D7C3S0_9SPHN</name>
<protein>
    <submittedName>
        <fullName evidence="2">MerC domain-containing protein</fullName>
    </submittedName>
</protein>
<accession>A0A4D7C3S0</accession>
<dbReference type="InterPro" id="IPR004891">
    <property type="entry name" value="Mercury-R_MerC"/>
</dbReference>
<dbReference type="GO" id="GO:0015097">
    <property type="term" value="F:mercury ion transmembrane transporter activity"/>
    <property type="evidence" value="ECO:0007669"/>
    <property type="project" value="InterPro"/>
</dbReference>
<organism evidence="2 3">
    <name type="scientific">Hankyongella ginsenosidimutans</name>
    <dbReference type="NCBI Taxonomy" id="1763828"/>
    <lineage>
        <taxon>Bacteria</taxon>
        <taxon>Pseudomonadati</taxon>
        <taxon>Pseudomonadota</taxon>
        <taxon>Alphaproteobacteria</taxon>
        <taxon>Sphingomonadales</taxon>
        <taxon>Sphingomonadaceae</taxon>
        <taxon>Hankyongella</taxon>
    </lineage>
</organism>
<sequence>MMRVTSLPRSPADLFGIGLSGLCALHCVLGLAATLAVSATSLSQSHHVLHVVVLVVAVGLSLFAFTPRSGRAASLPLALLAASGCLLLFMALLVGHADRSEMLLSILGSLALSSAHILNIKRARA</sequence>